<gene>
    <name evidence="7" type="ORF">EII38_06455</name>
</gene>
<comment type="subcellular location">
    <subcellularLocation>
        <location evidence="1">Cell envelope</location>
    </subcellularLocation>
</comment>
<name>A0A3P1VCC0_9STRE</name>
<dbReference type="SMART" id="SM00062">
    <property type="entry name" value="PBPb"/>
    <property type="match status" value="1"/>
</dbReference>
<keyword evidence="3 5" id="KW-0732">Signal</keyword>
<evidence type="ECO:0000313" key="8">
    <source>
        <dbReference type="Proteomes" id="UP000281771"/>
    </source>
</evidence>
<sequence>MLKKIWASAVVLSSLALIACSNGASQSSEKTSTEWDRVQKAGVLKVATPGTLFPTSYYNDDKELVGYEIDMMNEIGKRLDLQIEYQEIGVAEAFTAVDSGKVDIAVNNFDTTPERLEKYNISIPYKYSVGGYIVREDGTSGLEKADLSDWEGKKAGGGAGTQYMKIAKKLGAEPVIYDNVTNDVYLRDVSTGRTDFIPNDYYTQVMAIKWVKSNFPDIKVKMGDAKYNPTEQGIVMKKTDDSLKKQLDKVIKEMQEDGTLKSISEKYYAGQDLTQPIEGAEDLPVIDTADVE</sequence>
<dbReference type="InterPro" id="IPR018313">
    <property type="entry name" value="SBP_3_CS"/>
</dbReference>
<evidence type="ECO:0000256" key="2">
    <source>
        <dbReference type="ARBA" id="ARBA00010333"/>
    </source>
</evidence>
<keyword evidence="8" id="KW-1185">Reference proteome</keyword>
<comment type="caution">
    <text evidence="7">The sequence shown here is derived from an EMBL/GenBank/DDBJ whole genome shotgun (WGS) entry which is preliminary data.</text>
</comment>
<accession>A0A3P1VCC0</accession>
<evidence type="ECO:0000256" key="3">
    <source>
        <dbReference type="ARBA" id="ARBA00022729"/>
    </source>
</evidence>
<dbReference type="RefSeq" id="WP_124776975.1">
    <property type="nucleotide sequence ID" value="NZ_RQZA01000004.1"/>
</dbReference>
<dbReference type="InterPro" id="IPR001638">
    <property type="entry name" value="Solute-binding_3/MltF_N"/>
</dbReference>
<evidence type="ECO:0000256" key="5">
    <source>
        <dbReference type="SAM" id="SignalP"/>
    </source>
</evidence>
<dbReference type="EMBL" id="RQZA01000004">
    <property type="protein sequence ID" value="RRD31418.1"/>
    <property type="molecule type" value="Genomic_DNA"/>
</dbReference>
<dbReference type="Pfam" id="PF00497">
    <property type="entry name" value="SBP_bac_3"/>
    <property type="match status" value="1"/>
</dbReference>
<dbReference type="GO" id="GO:0030313">
    <property type="term" value="C:cell envelope"/>
    <property type="evidence" value="ECO:0007669"/>
    <property type="project" value="UniProtKB-SubCell"/>
</dbReference>
<dbReference type="Gene3D" id="3.40.190.10">
    <property type="entry name" value="Periplasmic binding protein-like II"/>
    <property type="match status" value="2"/>
</dbReference>
<feature type="signal peptide" evidence="5">
    <location>
        <begin position="1"/>
        <end position="19"/>
    </location>
</feature>
<reference evidence="7 8" key="1">
    <citation type="submission" date="2018-11" db="EMBL/GenBank/DDBJ databases">
        <title>Genomes From Bacteria Associated with the Canine Oral Cavity: a Test Case for Automated Genome-Based Taxonomic Assignment.</title>
        <authorList>
            <person name="Coil D.A."/>
            <person name="Jospin G."/>
            <person name="Darling A.E."/>
            <person name="Wallis C."/>
            <person name="Davis I.J."/>
            <person name="Harris S."/>
            <person name="Eisen J.A."/>
            <person name="Holcombe L.J."/>
            <person name="O'Flynn C."/>
        </authorList>
    </citation>
    <scope>NUCLEOTIDE SEQUENCE [LARGE SCALE GENOMIC DNA]</scope>
    <source>
        <strain evidence="7 8">OH4621_COT-116</strain>
    </source>
</reference>
<dbReference type="PROSITE" id="PS51257">
    <property type="entry name" value="PROKAR_LIPOPROTEIN"/>
    <property type="match status" value="1"/>
</dbReference>
<evidence type="ECO:0000256" key="4">
    <source>
        <dbReference type="RuleBase" id="RU003744"/>
    </source>
</evidence>
<dbReference type="Proteomes" id="UP000281771">
    <property type="component" value="Unassembled WGS sequence"/>
</dbReference>
<dbReference type="PANTHER" id="PTHR35936">
    <property type="entry name" value="MEMBRANE-BOUND LYTIC MUREIN TRANSGLYCOSYLASE F"/>
    <property type="match status" value="1"/>
</dbReference>
<organism evidence="7 8">
    <name type="scientific">Streptococcus minor</name>
    <dbReference type="NCBI Taxonomy" id="229549"/>
    <lineage>
        <taxon>Bacteria</taxon>
        <taxon>Bacillati</taxon>
        <taxon>Bacillota</taxon>
        <taxon>Bacilli</taxon>
        <taxon>Lactobacillales</taxon>
        <taxon>Streptococcaceae</taxon>
        <taxon>Streptococcus</taxon>
    </lineage>
</organism>
<protein>
    <submittedName>
        <fullName evidence="7">ABC transporter substrate-binding protein</fullName>
    </submittedName>
</protein>
<dbReference type="STRING" id="1123309.GCA_000377005_00810"/>
<evidence type="ECO:0000256" key="1">
    <source>
        <dbReference type="ARBA" id="ARBA00004196"/>
    </source>
</evidence>
<evidence type="ECO:0000259" key="6">
    <source>
        <dbReference type="SMART" id="SM00062"/>
    </source>
</evidence>
<proteinExistence type="inferred from homology"/>
<dbReference type="PROSITE" id="PS01039">
    <property type="entry name" value="SBP_BACTERIAL_3"/>
    <property type="match status" value="1"/>
</dbReference>
<dbReference type="PANTHER" id="PTHR35936:SF34">
    <property type="entry name" value="ABC TRANSPORTER EXTRACELLULAR-BINDING PROTEIN YCKB-RELATED"/>
    <property type="match status" value="1"/>
</dbReference>
<comment type="similarity">
    <text evidence="2 4">Belongs to the bacterial solute-binding protein 3 family.</text>
</comment>
<feature type="chain" id="PRO_5038358947" evidence="5">
    <location>
        <begin position="20"/>
        <end position="292"/>
    </location>
</feature>
<dbReference type="SUPFAM" id="SSF53850">
    <property type="entry name" value="Periplasmic binding protein-like II"/>
    <property type="match status" value="1"/>
</dbReference>
<dbReference type="AlphaFoldDB" id="A0A3P1VCC0"/>
<evidence type="ECO:0000313" key="7">
    <source>
        <dbReference type="EMBL" id="RRD31418.1"/>
    </source>
</evidence>
<feature type="domain" description="Solute-binding protein family 3/N-terminal" evidence="6">
    <location>
        <begin position="43"/>
        <end position="271"/>
    </location>
</feature>